<keyword evidence="2" id="KW-0472">Membrane</keyword>
<organism evidence="3 4">
    <name type="scientific">Purpureocillium lilacinum</name>
    <name type="common">Paecilomyces lilacinus</name>
    <dbReference type="NCBI Taxonomy" id="33203"/>
    <lineage>
        <taxon>Eukaryota</taxon>
        <taxon>Fungi</taxon>
        <taxon>Dikarya</taxon>
        <taxon>Ascomycota</taxon>
        <taxon>Pezizomycotina</taxon>
        <taxon>Sordariomycetes</taxon>
        <taxon>Hypocreomycetidae</taxon>
        <taxon>Hypocreales</taxon>
        <taxon>Ophiocordycipitaceae</taxon>
        <taxon>Purpureocillium</taxon>
    </lineage>
</organism>
<dbReference type="EMBL" id="LCWV01000001">
    <property type="protein sequence ID" value="PWI76430.1"/>
    <property type="molecule type" value="Genomic_DNA"/>
</dbReference>
<accession>A0A2U3EPM9</accession>
<feature type="compositionally biased region" description="Polar residues" evidence="1">
    <location>
        <begin position="141"/>
        <end position="151"/>
    </location>
</feature>
<dbReference type="AlphaFoldDB" id="A0A2U3EPM9"/>
<sequence length="151" mass="15857">MYPRSFLLSRDDHGTSQGDAGGGSAPTPESGVEAGASGSSSAMSLSTGGLVAIVVVVVVATIVGVTTATLFFIAKKREWTMRETLRRSAKKVVAAITPRRSEFPDSVKGSTGSTRRGRAKRADSVPPTPRLRPEDLEKGLAQSTAAKKSRR</sequence>
<feature type="region of interest" description="Disordered" evidence="1">
    <location>
        <begin position="102"/>
        <end position="151"/>
    </location>
</feature>
<name>A0A2U3EPM9_PURLI</name>
<evidence type="ECO:0000256" key="1">
    <source>
        <dbReference type="SAM" id="MobiDB-lite"/>
    </source>
</evidence>
<feature type="compositionally biased region" description="Low complexity" evidence="1">
    <location>
        <begin position="30"/>
        <end position="40"/>
    </location>
</feature>
<gene>
    <name evidence="3" type="ORF">PCL_03624</name>
</gene>
<evidence type="ECO:0000313" key="3">
    <source>
        <dbReference type="EMBL" id="PWI76430.1"/>
    </source>
</evidence>
<proteinExistence type="predicted"/>
<evidence type="ECO:0000313" key="4">
    <source>
        <dbReference type="Proteomes" id="UP000245956"/>
    </source>
</evidence>
<comment type="caution">
    <text evidence="3">The sequence shown here is derived from an EMBL/GenBank/DDBJ whole genome shotgun (WGS) entry which is preliminary data.</text>
</comment>
<keyword evidence="2" id="KW-0812">Transmembrane</keyword>
<evidence type="ECO:0000256" key="2">
    <source>
        <dbReference type="SAM" id="Phobius"/>
    </source>
</evidence>
<keyword evidence="2" id="KW-1133">Transmembrane helix</keyword>
<feature type="region of interest" description="Disordered" evidence="1">
    <location>
        <begin position="1"/>
        <end position="40"/>
    </location>
</feature>
<dbReference type="Proteomes" id="UP000245956">
    <property type="component" value="Unassembled WGS sequence"/>
</dbReference>
<feature type="transmembrane region" description="Helical" evidence="2">
    <location>
        <begin position="50"/>
        <end position="73"/>
    </location>
</feature>
<reference evidence="3 4" key="1">
    <citation type="journal article" date="2016" name="Front. Microbiol.">
        <title>Genome and transcriptome sequences reveal the specific parasitism of the nematophagous Purpureocillium lilacinum 36-1.</title>
        <authorList>
            <person name="Xie J."/>
            <person name="Li S."/>
            <person name="Mo C."/>
            <person name="Xiao X."/>
            <person name="Peng D."/>
            <person name="Wang G."/>
            <person name="Xiao Y."/>
        </authorList>
    </citation>
    <scope>NUCLEOTIDE SEQUENCE [LARGE SCALE GENOMIC DNA]</scope>
    <source>
        <strain evidence="3 4">36-1</strain>
    </source>
</reference>
<protein>
    <recommendedName>
        <fullName evidence="5">Transmembrane protein</fullName>
    </recommendedName>
</protein>
<evidence type="ECO:0008006" key="5">
    <source>
        <dbReference type="Google" id="ProtNLM"/>
    </source>
</evidence>